<organism evidence="1 2">
    <name type="scientific">Colletotrichum nymphaeae SA-01</name>
    <dbReference type="NCBI Taxonomy" id="1460502"/>
    <lineage>
        <taxon>Eukaryota</taxon>
        <taxon>Fungi</taxon>
        <taxon>Dikarya</taxon>
        <taxon>Ascomycota</taxon>
        <taxon>Pezizomycotina</taxon>
        <taxon>Sordariomycetes</taxon>
        <taxon>Hypocreomycetidae</taxon>
        <taxon>Glomerellales</taxon>
        <taxon>Glomerellaceae</taxon>
        <taxon>Colletotrichum</taxon>
        <taxon>Colletotrichum acutatum species complex</taxon>
    </lineage>
</organism>
<dbReference type="AlphaFoldDB" id="A0A135S809"/>
<dbReference type="Proteomes" id="UP000070054">
    <property type="component" value="Unassembled WGS sequence"/>
</dbReference>
<accession>A0A135S809</accession>
<sequence>MPAELSFRSTHKNEPFFSLVYSCFITSSQLQPSDTLIAHYQPTFDLILLGPIICTSSKVFFSQQISPQWTTEAQVDRAAQVLASSQGTETPAEDSTRAHIMSKPQVVIDHAKFPMVAAATTEPANMATAFHRKADPDTTESGIDQRCHFLQQLHENS</sequence>
<protein>
    <submittedName>
        <fullName evidence="1">Uncharacterized protein</fullName>
    </submittedName>
</protein>
<evidence type="ECO:0000313" key="1">
    <source>
        <dbReference type="EMBL" id="KXH32050.1"/>
    </source>
</evidence>
<reference evidence="1 2" key="1">
    <citation type="submission" date="2014-02" db="EMBL/GenBank/DDBJ databases">
        <title>The genome sequence of Colletotrichum nymphaeae SA-01.</title>
        <authorList>
            <person name="Baroncelli R."/>
            <person name="Thon M.R."/>
        </authorList>
    </citation>
    <scope>NUCLEOTIDE SEQUENCE [LARGE SCALE GENOMIC DNA]</scope>
    <source>
        <strain evidence="1 2">SA-01</strain>
    </source>
</reference>
<proteinExistence type="predicted"/>
<dbReference type="EMBL" id="JEMN01001598">
    <property type="protein sequence ID" value="KXH32050.1"/>
    <property type="molecule type" value="Genomic_DNA"/>
</dbReference>
<name>A0A135S809_9PEZI</name>
<comment type="caution">
    <text evidence="1">The sequence shown here is derived from an EMBL/GenBank/DDBJ whole genome shotgun (WGS) entry which is preliminary data.</text>
</comment>
<evidence type="ECO:0000313" key="2">
    <source>
        <dbReference type="Proteomes" id="UP000070054"/>
    </source>
</evidence>
<gene>
    <name evidence="1" type="ORF">CNYM01_02465</name>
</gene>
<keyword evidence="2" id="KW-1185">Reference proteome</keyword>